<keyword evidence="5 7" id="KW-0963">Cytoplasm</keyword>
<comment type="subunit">
    <text evidence="3 7">Homodimer.</text>
</comment>
<dbReference type="InterPro" id="IPR038078">
    <property type="entry name" value="PhoU-like_sf"/>
</dbReference>
<evidence type="ECO:0000256" key="5">
    <source>
        <dbReference type="ARBA" id="ARBA00022490"/>
    </source>
</evidence>
<evidence type="ECO:0000256" key="3">
    <source>
        <dbReference type="ARBA" id="ARBA00011738"/>
    </source>
</evidence>
<dbReference type="OrthoDB" id="7738at2157"/>
<gene>
    <name evidence="9" type="primary">phoU</name>
    <name evidence="9" type="ORF">I7X12_01475</name>
</gene>
<evidence type="ECO:0000256" key="2">
    <source>
        <dbReference type="ARBA" id="ARBA00008107"/>
    </source>
</evidence>
<dbReference type="Proteomes" id="UP000595001">
    <property type="component" value="Chromosome"/>
</dbReference>
<dbReference type="InterPro" id="IPR028366">
    <property type="entry name" value="PhoU"/>
</dbReference>
<evidence type="ECO:0000313" key="9">
    <source>
        <dbReference type="EMBL" id="QPV63332.1"/>
    </source>
</evidence>
<dbReference type="NCBIfam" id="TIGR02135">
    <property type="entry name" value="phoU_full"/>
    <property type="match status" value="1"/>
</dbReference>
<sequence length="226" mass="25725">MPREGYQEKLEALREDVLYMSEVVLERLRMGLDALETKDEDLAWEVIDGDDEVNQLYLDLEQDCIDLLALQQPVASDLRFIAASFKIITDLERIADLATNLGEYTHEAERDLYPDVDIQEIGTLVIEMVEASMDAYDEEDPDACLAISEQDDTIDERCEAASSTIVRDLIEREVDDETGEAEIEQLMADVSRLLLTVRDLERVGDHAVNIAARTLYMVENDDELIY</sequence>
<keyword evidence="10" id="KW-1185">Reference proteome</keyword>
<dbReference type="GO" id="GO:0005737">
    <property type="term" value="C:cytoplasm"/>
    <property type="evidence" value="ECO:0007669"/>
    <property type="project" value="UniProtKB-SubCell"/>
</dbReference>
<protein>
    <recommendedName>
        <fullName evidence="7">Phosphate-specific transport system accessory protein PhoU</fullName>
    </recommendedName>
</protein>
<dbReference type="RefSeq" id="WP_198062122.1">
    <property type="nucleotide sequence ID" value="NZ_CP065856.1"/>
</dbReference>
<dbReference type="AlphaFoldDB" id="A0A7T3FZ63"/>
<dbReference type="Pfam" id="PF01895">
    <property type="entry name" value="PhoU"/>
    <property type="match status" value="2"/>
</dbReference>
<feature type="domain" description="PhoU" evidence="8">
    <location>
        <begin position="20"/>
        <end position="104"/>
    </location>
</feature>
<evidence type="ECO:0000256" key="1">
    <source>
        <dbReference type="ARBA" id="ARBA00004496"/>
    </source>
</evidence>
<dbReference type="PANTHER" id="PTHR42930:SF3">
    <property type="entry name" value="PHOSPHATE-SPECIFIC TRANSPORT SYSTEM ACCESSORY PROTEIN PHOU"/>
    <property type="match status" value="1"/>
</dbReference>
<feature type="domain" description="PhoU" evidence="8">
    <location>
        <begin position="118"/>
        <end position="213"/>
    </location>
</feature>
<dbReference type="EMBL" id="CP065856">
    <property type="protein sequence ID" value="QPV63332.1"/>
    <property type="molecule type" value="Genomic_DNA"/>
</dbReference>
<dbReference type="InterPro" id="IPR026022">
    <property type="entry name" value="PhoU_dom"/>
</dbReference>
<name>A0A7T3FZ63_9EURY</name>
<comment type="subcellular location">
    <subcellularLocation>
        <location evidence="1 7">Cytoplasm</location>
    </subcellularLocation>
</comment>
<dbReference type="GeneID" id="60587122"/>
<evidence type="ECO:0000256" key="6">
    <source>
        <dbReference type="ARBA" id="ARBA00022592"/>
    </source>
</evidence>
<dbReference type="GO" id="GO:0030643">
    <property type="term" value="P:intracellular phosphate ion homeostasis"/>
    <property type="evidence" value="ECO:0007669"/>
    <property type="project" value="InterPro"/>
</dbReference>
<proteinExistence type="inferred from homology"/>
<dbReference type="Gene3D" id="1.20.58.220">
    <property type="entry name" value="Phosphate transport system protein phou homolog 2, domain 2"/>
    <property type="match status" value="1"/>
</dbReference>
<accession>A0A7T3FZ63</accession>
<dbReference type="PANTHER" id="PTHR42930">
    <property type="entry name" value="PHOSPHATE-SPECIFIC TRANSPORT SYSTEM ACCESSORY PROTEIN PHOU"/>
    <property type="match status" value="1"/>
</dbReference>
<dbReference type="FunFam" id="1.20.58.220:FF:000004">
    <property type="entry name" value="Phosphate-specific transport system accessory protein PhoU"/>
    <property type="match status" value="1"/>
</dbReference>
<dbReference type="SUPFAM" id="SSF109755">
    <property type="entry name" value="PhoU-like"/>
    <property type="match status" value="1"/>
</dbReference>
<evidence type="ECO:0000256" key="7">
    <source>
        <dbReference type="PIRNR" id="PIRNR003107"/>
    </source>
</evidence>
<organism evidence="9 10">
    <name type="scientific">Halosimplex litoreum</name>
    <dbReference type="NCBI Taxonomy" id="1198301"/>
    <lineage>
        <taxon>Archaea</taxon>
        <taxon>Methanobacteriati</taxon>
        <taxon>Methanobacteriota</taxon>
        <taxon>Stenosarchaea group</taxon>
        <taxon>Halobacteria</taxon>
        <taxon>Halobacteriales</taxon>
        <taxon>Haloarculaceae</taxon>
        <taxon>Halosimplex</taxon>
    </lineage>
</organism>
<keyword evidence="6 7" id="KW-0592">Phosphate transport</keyword>
<dbReference type="PIRSF" id="PIRSF003107">
    <property type="entry name" value="PhoU"/>
    <property type="match status" value="1"/>
</dbReference>
<reference evidence="9 10" key="1">
    <citation type="submission" date="2020-12" db="EMBL/GenBank/DDBJ databases">
        <title>Halosimplex halophilum sp. nov. and Halosimplex salinum sp. nov., two new members of the genus Halosimplex.</title>
        <authorList>
            <person name="Cui H.L."/>
        </authorList>
    </citation>
    <scope>NUCLEOTIDE SEQUENCE [LARGE SCALE GENOMIC DNA]</scope>
    <source>
        <strain evidence="9 10">YGH94</strain>
    </source>
</reference>
<evidence type="ECO:0000256" key="4">
    <source>
        <dbReference type="ARBA" id="ARBA00022448"/>
    </source>
</evidence>
<keyword evidence="4 7" id="KW-0813">Transport</keyword>
<comment type="similarity">
    <text evidence="2 7">Belongs to the PhoU family.</text>
</comment>
<evidence type="ECO:0000313" key="10">
    <source>
        <dbReference type="Proteomes" id="UP000595001"/>
    </source>
</evidence>
<comment type="function">
    <text evidence="7">Plays a role in the regulation of phosphate uptake.</text>
</comment>
<evidence type="ECO:0000259" key="8">
    <source>
        <dbReference type="Pfam" id="PF01895"/>
    </source>
</evidence>
<dbReference type="GO" id="GO:0045936">
    <property type="term" value="P:negative regulation of phosphate metabolic process"/>
    <property type="evidence" value="ECO:0007669"/>
    <property type="project" value="InterPro"/>
</dbReference>
<dbReference type="GO" id="GO:0006817">
    <property type="term" value="P:phosphate ion transport"/>
    <property type="evidence" value="ECO:0007669"/>
    <property type="project" value="UniProtKB-KW"/>
</dbReference>
<dbReference type="KEGG" id="hlt:I7X12_01475"/>